<organism evidence="4 5">
    <name type="scientific">Tegillarca granosa</name>
    <name type="common">Malaysian cockle</name>
    <name type="synonym">Anadara granosa</name>
    <dbReference type="NCBI Taxonomy" id="220873"/>
    <lineage>
        <taxon>Eukaryota</taxon>
        <taxon>Metazoa</taxon>
        <taxon>Spiralia</taxon>
        <taxon>Lophotrochozoa</taxon>
        <taxon>Mollusca</taxon>
        <taxon>Bivalvia</taxon>
        <taxon>Autobranchia</taxon>
        <taxon>Pteriomorphia</taxon>
        <taxon>Arcoida</taxon>
        <taxon>Arcoidea</taxon>
        <taxon>Arcidae</taxon>
        <taxon>Tegillarca</taxon>
    </lineage>
</organism>
<feature type="domain" description="SHSP" evidence="3">
    <location>
        <begin position="80"/>
        <end position="188"/>
    </location>
</feature>
<feature type="non-terminal residue" evidence="4">
    <location>
        <position position="329"/>
    </location>
</feature>
<name>A0ABQ9E2V9_TEGGR</name>
<dbReference type="Pfam" id="PF00011">
    <property type="entry name" value="HSP20"/>
    <property type="match status" value="2"/>
</dbReference>
<dbReference type="PANTHER" id="PTHR45640:SF26">
    <property type="entry name" value="RE23625P"/>
    <property type="match status" value="1"/>
</dbReference>
<evidence type="ECO:0000313" key="4">
    <source>
        <dbReference type="EMBL" id="KAJ8298726.1"/>
    </source>
</evidence>
<dbReference type="EMBL" id="JARBDR010000921">
    <property type="protein sequence ID" value="KAJ8298726.1"/>
    <property type="molecule type" value="Genomic_DNA"/>
</dbReference>
<reference evidence="4 5" key="1">
    <citation type="submission" date="2022-12" db="EMBL/GenBank/DDBJ databases">
        <title>Chromosome-level genome of Tegillarca granosa.</title>
        <authorList>
            <person name="Kim J."/>
        </authorList>
    </citation>
    <scope>NUCLEOTIDE SEQUENCE [LARGE SCALE GENOMIC DNA]</scope>
    <source>
        <strain evidence="4">Teg-2019</strain>
        <tissue evidence="4">Adductor muscle</tissue>
    </source>
</reference>
<dbReference type="PROSITE" id="PS01031">
    <property type="entry name" value="SHSP"/>
    <property type="match status" value="2"/>
</dbReference>
<evidence type="ECO:0000313" key="5">
    <source>
        <dbReference type="Proteomes" id="UP001217089"/>
    </source>
</evidence>
<evidence type="ECO:0000259" key="3">
    <source>
        <dbReference type="PROSITE" id="PS01031"/>
    </source>
</evidence>
<comment type="caution">
    <text evidence="4">The sequence shown here is derived from an EMBL/GenBank/DDBJ whole genome shotgun (WGS) entry which is preliminary data.</text>
</comment>
<dbReference type="InterPro" id="IPR002068">
    <property type="entry name" value="A-crystallin/Hsp20_dom"/>
</dbReference>
<dbReference type="InterPro" id="IPR001436">
    <property type="entry name" value="Alpha-crystallin/sHSP_animal"/>
</dbReference>
<gene>
    <name evidence="4" type="ORF">KUTeg_022786</name>
</gene>
<dbReference type="PANTHER" id="PTHR45640">
    <property type="entry name" value="HEAT SHOCK PROTEIN HSP-12.2-RELATED"/>
    <property type="match status" value="1"/>
</dbReference>
<dbReference type="Gene3D" id="2.60.40.790">
    <property type="match status" value="2"/>
</dbReference>
<comment type="similarity">
    <text evidence="1 2">Belongs to the small heat shock protein (HSP20) family.</text>
</comment>
<dbReference type="InterPro" id="IPR008978">
    <property type="entry name" value="HSP20-like_chaperone"/>
</dbReference>
<proteinExistence type="inferred from homology"/>
<evidence type="ECO:0000256" key="1">
    <source>
        <dbReference type="PROSITE-ProRule" id="PRU00285"/>
    </source>
</evidence>
<dbReference type="CDD" id="cd06526">
    <property type="entry name" value="metazoan_ACD"/>
    <property type="match status" value="2"/>
</dbReference>
<evidence type="ECO:0000256" key="2">
    <source>
        <dbReference type="RuleBase" id="RU003616"/>
    </source>
</evidence>
<protein>
    <recommendedName>
        <fullName evidence="3">SHSP domain-containing protein</fullName>
    </recommendedName>
</protein>
<sequence>MAETTNTEETQVVRKIESQVVPVQRYEWSFFDKQKDLYPKYSSTIEVDVHGFNNELEKWKDGMHKLEPFDIQSIQAGNIPGMLHLDSPFVEDVDGNKKLSLTFNCGQFNPEDVEVKTTENAITVCAKHTEESEGRKITRQFNRTYNLPQGVDPTKVVSHLTKDGVLHIEAPAPANKDLFPKFPELSSSFDLDFARFDQELEKIKREMFTLTPFDMSSGLDSMFLKVDQPFAEDIKGNKRMSLRFDCSQFKPEEIQIRTMDNVLSVEAKHTEESPGRKVYREFKKSYTLPKGIDPLKVSSMLTNDGVLNIEAPAPLSVTARKDRLIPIEL</sequence>
<feature type="domain" description="SHSP" evidence="3">
    <location>
        <begin position="221"/>
        <end position="329"/>
    </location>
</feature>
<keyword evidence="5" id="KW-1185">Reference proteome</keyword>
<dbReference type="PRINTS" id="PR00299">
    <property type="entry name" value="ACRYSTALLIN"/>
</dbReference>
<dbReference type="Proteomes" id="UP001217089">
    <property type="component" value="Unassembled WGS sequence"/>
</dbReference>
<dbReference type="SUPFAM" id="SSF49764">
    <property type="entry name" value="HSP20-like chaperones"/>
    <property type="match status" value="2"/>
</dbReference>
<accession>A0ABQ9E2V9</accession>